<dbReference type="SMART" id="SM00364">
    <property type="entry name" value="LRR_BAC"/>
    <property type="match status" value="4"/>
</dbReference>
<dbReference type="SMART" id="SM00365">
    <property type="entry name" value="LRR_SD22"/>
    <property type="match status" value="6"/>
</dbReference>
<dbReference type="InterPro" id="IPR032675">
    <property type="entry name" value="LRR_dom_sf"/>
</dbReference>
<dbReference type="Gene3D" id="3.80.10.10">
    <property type="entry name" value="Ribonuclease Inhibitor"/>
    <property type="match status" value="4"/>
</dbReference>
<evidence type="ECO:0000256" key="1">
    <source>
        <dbReference type="ARBA" id="ARBA00022614"/>
    </source>
</evidence>
<gene>
    <name evidence="4" type="primary">LOC101863242</name>
</gene>
<evidence type="ECO:0000313" key="4">
    <source>
        <dbReference type="RefSeq" id="XP_035824291.1"/>
    </source>
</evidence>
<accession>A0ABM1VPE9</accession>
<evidence type="ECO:0000256" key="2">
    <source>
        <dbReference type="ARBA" id="ARBA00022737"/>
    </source>
</evidence>
<dbReference type="SMART" id="SM00369">
    <property type="entry name" value="LRR_TYP"/>
    <property type="match status" value="6"/>
</dbReference>
<dbReference type="GO" id="GO:0004180">
    <property type="term" value="F:carboxypeptidase activity"/>
    <property type="evidence" value="ECO:0007669"/>
    <property type="project" value="UniProtKB-KW"/>
</dbReference>
<dbReference type="Proteomes" id="UP000694888">
    <property type="component" value="Unplaced"/>
</dbReference>
<keyword evidence="2" id="KW-0677">Repeat</keyword>
<dbReference type="SUPFAM" id="SSF52058">
    <property type="entry name" value="L domain-like"/>
    <property type="match status" value="2"/>
</dbReference>
<dbReference type="InterPro" id="IPR001611">
    <property type="entry name" value="Leu-rich_rpt"/>
</dbReference>
<dbReference type="Pfam" id="PF13855">
    <property type="entry name" value="LRR_8"/>
    <property type="match status" value="1"/>
</dbReference>
<dbReference type="PANTHER" id="PTHR45712">
    <property type="entry name" value="AGAP008170-PA"/>
    <property type="match status" value="1"/>
</dbReference>
<name>A0ABM1VPE9_APLCA</name>
<evidence type="ECO:0000313" key="3">
    <source>
        <dbReference type="Proteomes" id="UP000694888"/>
    </source>
</evidence>
<organism evidence="3 4">
    <name type="scientific">Aplysia californica</name>
    <name type="common">California sea hare</name>
    <dbReference type="NCBI Taxonomy" id="6500"/>
    <lineage>
        <taxon>Eukaryota</taxon>
        <taxon>Metazoa</taxon>
        <taxon>Spiralia</taxon>
        <taxon>Lophotrochozoa</taxon>
        <taxon>Mollusca</taxon>
        <taxon>Gastropoda</taxon>
        <taxon>Heterobranchia</taxon>
        <taxon>Euthyneura</taxon>
        <taxon>Tectipleura</taxon>
        <taxon>Aplysiida</taxon>
        <taxon>Aplysioidea</taxon>
        <taxon>Aplysiidae</taxon>
        <taxon>Aplysia</taxon>
    </lineage>
</organism>
<keyword evidence="4" id="KW-0378">Hydrolase</keyword>
<dbReference type="InterPro" id="IPR026906">
    <property type="entry name" value="LRR_5"/>
</dbReference>
<keyword evidence="1" id="KW-0433">Leucine-rich repeat</keyword>
<dbReference type="RefSeq" id="XP_035824291.1">
    <property type="nucleotide sequence ID" value="XM_035968398.1"/>
</dbReference>
<keyword evidence="4" id="KW-0121">Carboxypeptidase</keyword>
<keyword evidence="4" id="KW-0645">Protease</keyword>
<dbReference type="PANTHER" id="PTHR45712:SF22">
    <property type="entry name" value="INSULIN-LIKE GROWTH FACTOR-BINDING PROTEIN COMPLEX ACID LABILE SUBUNIT"/>
    <property type="match status" value="1"/>
</dbReference>
<dbReference type="GeneID" id="101863242"/>
<protein>
    <submittedName>
        <fullName evidence="4">Carboxypeptidase N subunit 2</fullName>
    </submittedName>
</protein>
<dbReference type="InterPro" id="IPR050333">
    <property type="entry name" value="SLRP"/>
</dbReference>
<keyword evidence="3" id="KW-1185">Reference proteome</keyword>
<reference evidence="4" key="1">
    <citation type="submission" date="2025-08" db="UniProtKB">
        <authorList>
            <consortium name="RefSeq"/>
        </authorList>
    </citation>
    <scope>IDENTIFICATION</scope>
</reference>
<dbReference type="InterPro" id="IPR003591">
    <property type="entry name" value="Leu-rich_rpt_typical-subtyp"/>
</dbReference>
<proteinExistence type="predicted"/>
<dbReference type="Pfam" id="PF13306">
    <property type="entry name" value="LRR_5"/>
    <property type="match status" value="1"/>
</dbReference>
<dbReference type="PROSITE" id="PS51450">
    <property type="entry name" value="LRR"/>
    <property type="match status" value="5"/>
</dbReference>
<sequence length="463" mass="52081">MVFVFNIDYMNLSFQGNNIAAINDWELAHNLQDITFGEHSLTTIADHAFIYSAKSLQKLIFSSTNLTSLPWALMDLSSLQYLRWDSSHVLTWNTTILASIGPSLKTLSLSKLTTPIFPPDWLKLLPKLETLEIYGVAFGQLSSKPLDPPASHIRRLVFTDSNLTKIPQEMFTFFPDLTSLNLASNSISDLSNLKDLKISRNLSKLYMGNNHIDNIGPLFYLTGIEGLDISGNRICDHEHIPYALIPNENSLSYLDLSKNCLTQIPHLLFMTELKELRLYYNNISTASSGSLPLSLINLDLSVNLMTTIPEYISKLSNLHSLYLSYNKIKSIVKFEFPSTLLKLDISGNDIEVIPSLQFSNNISNLTHMFLTGNPIKTIADDAFSNLHELSYLDLDRTHLVRLPPALLALNKLNHLYLPNTLTCSCDDMAFTTWYQNVTHRDGKCDGTDLSLKLDQLPGQCPMS</sequence>